<dbReference type="AlphaFoldDB" id="A0A176VIX5"/>
<comment type="caution">
    <text evidence="2">The sequence shown here is derived from an EMBL/GenBank/DDBJ whole genome shotgun (WGS) entry which is preliminary data.</text>
</comment>
<name>A0A176VIX5_MARPO</name>
<reference evidence="2" key="1">
    <citation type="submission" date="2016-03" db="EMBL/GenBank/DDBJ databases">
        <title>Mechanisms controlling the formation of the plant cell surface in tip-growing cells are functionally conserved among land plants.</title>
        <authorList>
            <person name="Honkanen S."/>
            <person name="Jones V.A."/>
            <person name="Morieri G."/>
            <person name="Champion C."/>
            <person name="Hetherington A.J."/>
            <person name="Kelly S."/>
            <person name="Saint-Marcoux D."/>
            <person name="Proust H."/>
            <person name="Prescott H."/>
            <person name="Dolan L."/>
        </authorList>
    </citation>
    <scope>NUCLEOTIDE SEQUENCE [LARGE SCALE GENOMIC DNA]</scope>
    <source>
        <tissue evidence="2">Whole gametophyte</tissue>
    </source>
</reference>
<accession>A0A176VIX5</accession>
<evidence type="ECO:0000313" key="2">
    <source>
        <dbReference type="EMBL" id="OAE20363.1"/>
    </source>
</evidence>
<proteinExistence type="predicted"/>
<dbReference type="Proteomes" id="UP000077202">
    <property type="component" value="Unassembled WGS sequence"/>
</dbReference>
<evidence type="ECO:0000313" key="3">
    <source>
        <dbReference type="Proteomes" id="UP000077202"/>
    </source>
</evidence>
<dbReference type="EMBL" id="LVLJ01003630">
    <property type="protein sequence ID" value="OAE20363.1"/>
    <property type="molecule type" value="Genomic_DNA"/>
</dbReference>
<sequence length="311" mass="35242">MQSSGGLQIGEASKRPWAASTHLHRGRGPTPKARVITGAHTVSRTTVGVELKMHPKDKIDAAADNVSSFCRTEMASKQLGGTRNNILLLDGRGDYLLLKKQMKSKLRSMGLANVLQDKSLHIIDIDGRDSQEQAVYIVMGYLDLLVMKQVEEYSQVTQLFDALQRWFHQKKISHVMNTYMRLLHFSMRPVSRIQYHIHAYGDLSVDLQSMGEELSNIKKAMNLFYSLPPSYQRLSKILLHRDNKAVTYNEVVSAILVDEVEQEMLSFSRPLPSSTTLTVIRGQLQPLGHDNLQRTVFKRQRSVRPDIACVK</sequence>
<protein>
    <submittedName>
        <fullName evidence="2">Uncharacterized protein</fullName>
    </submittedName>
</protein>
<evidence type="ECO:0000256" key="1">
    <source>
        <dbReference type="SAM" id="MobiDB-lite"/>
    </source>
</evidence>
<keyword evidence="3" id="KW-1185">Reference proteome</keyword>
<dbReference type="Pfam" id="PF14223">
    <property type="entry name" value="Retrotran_gag_2"/>
    <property type="match status" value="1"/>
</dbReference>
<organism evidence="2 3">
    <name type="scientific">Marchantia polymorpha subsp. ruderalis</name>
    <dbReference type="NCBI Taxonomy" id="1480154"/>
    <lineage>
        <taxon>Eukaryota</taxon>
        <taxon>Viridiplantae</taxon>
        <taxon>Streptophyta</taxon>
        <taxon>Embryophyta</taxon>
        <taxon>Marchantiophyta</taxon>
        <taxon>Marchantiopsida</taxon>
        <taxon>Marchantiidae</taxon>
        <taxon>Marchantiales</taxon>
        <taxon>Marchantiaceae</taxon>
        <taxon>Marchantia</taxon>
    </lineage>
</organism>
<feature type="region of interest" description="Disordered" evidence="1">
    <location>
        <begin position="1"/>
        <end position="33"/>
    </location>
</feature>
<gene>
    <name evidence="2" type="ORF">AXG93_209s1320</name>
</gene>